<organism evidence="1 2">
    <name type="scientific">Ceriporiopsis subvermispora (strain B)</name>
    <name type="common">White-rot fungus</name>
    <name type="synonym">Gelatoporia subvermispora</name>
    <dbReference type="NCBI Taxonomy" id="914234"/>
    <lineage>
        <taxon>Eukaryota</taxon>
        <taxon>Fungi</taxon>
        <taxon>Dikarya</taxon>
        <taxon>Basidiomycota</taxon>
        <taxon>Agaricomycotina</taxon>
        <taxon>Agaricomycetes</taxon>
        <taxon>Polyporales</taxon>
        <taxon>Gelatoporiaceae</taxon>
        <taxon>Gelatoporia</taxon>
    </lineage>
</organism>
<reference evidence="1 2" key="1">
    <citation type="journal article" date="2012" name="Proc. Natl. Acad. Sci. U.S.A.">
        <title>Comparative genomics of Ceriporiopsis subvermispora and Phanerochaete chrysosporium provide insight into selective ligninolysis.</title>
        <authorList>
            <person name="Fernandez-Fueyo E."/>
            <person name="Ruiz-Duenas F.J."/>
            <person name="Ferreira P."/>
            <person name="Floudas D."/>
            <person name="Hibbett D.S."/>
            <person name="Canessa P."/>
            <person name="Larrondo L.F."/>
            <person name="James T.Y."/>
            <person name="Seelenfreund D."/>
            <person name="Lobos S."/>
            <person name="Polanco R."/>
            <person name="Tello M."/>
            <person name="Honda Y."/>
            <person name="Watanabe T."/>
            <person name="Watanabe T."/>
            <person name="Ryu J.S."/>
            <person name="Kubicek C.P."/>
            <person name="Schmoll M."/>
            <person name="Gaskell J."/>
            <person name="Hammel K.E."/>
            <person name="St John F.J."/>
            <person name="Vanden Wymelenberg A."/>
            <person name="Sabat G."/>
            <person name="Splinter BonDurant S."/>
            <person name="Syed K."/>
            <person name="Yadav J.S."/>
            <person name="Doddapaneni H."/>
            <person name="Subramanian V."/>
            <person name="Lavin J.L."/>
            <person name="Oguiza J.A."/>
            <person name="Perez G."/>
            <person name="Pisabarro A.G."/>
            <person name="Ramirez L."/>
            <person name="Santoyo F."/>
            <person name="Master E."/>
            <person name="Coutinho P.M."/>
            <person name="Henrissat B."/>
            <person name="Lombard V."/>
            <person name="Magnuson J.K."/>
            <person name="Kuees U."/>
            <person name="Hori C."/>
            <person name="Igarashi K."/>
            <person name="Samejima M."/>
            <person name="Held B.W."/>
            <person name="Barry K.W."/>
            <person name="LaButti K.M."/>
            <person name="Lapidus A."/>
            <person name="Lindquist E.A."/>
            <person name="Lucas S.M."/>
            <person name="Riley R."/>
            <person name="Salamov A.A."/>
            <person name="Hoffmeister D."/>
            <person name="Schwenk D."/>
            <person name="Hadar Y."/>
            <person name="Yarden O."/>
            <person name="de Vries R.P."/>
            <person name="Wiebenga A."/>
            <person name="Stenlid J."/>
            <person name="Eastwood D."/>
            <person name="Grigoriev I.V."/>
            <person name="Berka R.M."/>
            <person name="Blanchette R.A."/>
            <person name="Kersten P."/>
            <person name="Martinez A.T."/>
            <person name="Vicuna R."/>
            <person name="Cullen D."/>
        </authorList>
    </citation>
    <scope>NUCLEOTIDE SEQUENCE [LARGE SCALE GENOMIC DNA]</scope>
    <source>
        <strain evidence="1 2">B</strain>
    </source>
</reference>
<name>M2R8J6_CERS8</name>
<gene>
    <name evidence="1" type="ORF">CERSUDRAFT_125011</name>
</gene>
<evidence type="ECO:0000313" key="1">
    <source>
        <dbReference type="EMBL" id="EMD35021.1"/>
    </source>
</evidence>
<accession>M2R8J6</accession>
<dbReference type="HOGENOM" id="CLU_963113_0_0_1"/>
<dbReference type="AlphaFoldDB" id="M2R8J6"/>
<dbReference type="Proteomes" id="UP000016930">
    <property type="component" value="Unassembled WGS sequence"/>
</dbReference>
<keyword evidence="2" id="KW-1185">Reference proteome</keyword>
<evidence type="ECO:0000313" key="2">
    <source>
        <dbReference type="Proteomes" id="UP000016930"/>
    </source>
</evidence>
<protein>
    <submittedName>
        <fullName evidence="1">Uncharacterized protein</fullName>
    </submittedName>
</protein>
<sequence length="289" mass="31147">MALSTVYIPLHSYPRRMPPIHSLYPSIHVTALNITECRQNPETPFRQRQQTWSTSLTVAAYRQSISARSAVRGDGPALGRARGELAPSRARAAGEWCEAVAARALRIPTNSKCMGAMHYTWYDQPGGPFAAGHGDGCSTLAASRAGRSTRDRGVRCPFDAGACVRARASGIGTGKHKGRSTWQDTAGWPHSPLRFRGGWNYSGDAGTSAAECPGQARCPVVQLLCSLLHTARSRTRRLWELVGGRGDTRSSKVDRNKCAPIAVLAGRLAAARQVIPAGRLESQQSGDCR</sequence>
<proteinExistence type="predicted"/>
<dbReference type="EMBL" id="KB445801">
    <property type="protein sequence ID" value="EMD35021.1"/>
    <property type="molecule type" value="Genomic_DNA"/>
</dbReference>